<feature type="binding site" evidence="9">
    <location>
        <position position="64"/>
    </location>
    <ligand>
        <name>substrate</name>
    </ligand>
</feature>
<feature type="binding site" evidence="9">
    <location>
        <position position="171"/>
    </location>
    <ligand>
        <name>substrate</name>
    </ligand>
</feature>
<dbReference type="PANTHER" id="PTHR30390">
    <property type="entry name" value="SEDOHEPTULOSE 7-PHOSPHATE ISOMERASE / DNAA INITIATOR-ASSOCIATING FACTOR FOR REPLICATION INITIATION"/>
    <property type="match status" value="1"/>
</dbReference>
<comment type="miscellaneous">
    <text evidence="9">The reaction produces a racemic mixture of D-glycero-alpha-D-manno-heptose 7-phosphate and D-glycero-beta-D-manno-heptose 7-phosphate.</text>
</comment>
<feature type="binding site" evidence="9">
    <location>
        <position position="171"/>
    </location>
    <ligand>
        <name>Zn(2+)</name>
        <dbReference type="ChEBI" id="CHEBI:29105"/>
    </ligand>
</feature>
<dbReference type="InterPro" id="IPR050099">
    <property type="entry name" value="SIS_GmhA/DiaA_subfam"/>
</dbReference>
<organism evidence="12 13">
    <name type="scientific">Marivirga lumbricoides</name>
    <dbReference type="NCBI Taxonomy" id="1046115"/>
    <lineage>
        <taxon>Bacteria</taxon>
        <taxon>Pseudomonadati</taxon>
        <taxon>Bacteroidota</taxon>
        <taxon>Cytophagia</taxon>
        <taxon>Cytophagales</taxon>
        <taxon>Marivirgaceae</taxon>
        <taxon>Marivirga</taxon>
    </lineage>
</organism>
<dbReference type="NCBIfam" id="NF001628">
    <property type="entry name" value="PRK00414.1"/>
    <property type="match status" value="1"/>
</dbReference>
<feature type="binding site" evidence="9">
    <location>
        <begin position="118"/>
        <end position="120"/>
    </location>
    <ligand>
        <name>substrate</name>
    </ligand>
</feature>
<evidence type="ECO:0000259" key="10">
    <source>
        <dbReference type="PROSITE" id="PS51464"/>
    </source>
</evidence>
<dbReference type="InterPro" id="IPR046348">
    <property type="entry name" value="SIS_dom_sf"/>
</dbReference>
<comment type="cofactor">
    <cofactor evidence="9">
        <name>Zn(2+)</name>
        <dbReference type="ChEBI" id="CHEBI:29105"/>
    </cofactor>
    <text evidence="9">Binds 1 zinc ion per subunit.</text>
</comment>
<comment type="subcellular location">
    <subcellularLocation>
        <location evidence="2 9">Cytoplasm</location>
    </subcellularLocation>
</comment>
<sequence length="193" mass="20619">MTSTIKQELVEAKNVLDSFINNEANLNAIENAVATITDSLKNGGKVISCGNGGSHCDAMHFAEELSGRYRDDRPAMAAIAISDASHITCVGNDYGFQYIFSRGVEALGKTDDVLLAISTSGNSANIIEAAKSAKKAGMKVIGLTGKNGGELAELCDVEIRVAHQGYADRIQEVHIKIIHILILHIEKQMAYAS</sequence>
<evidence type="ECO:0000256" key="2">
    <source>
        <dbReference type="ARBA" id="ARBA00004496"/>
    </source>
</evidence>
<dbReference type="EMBL" id="PYVU01000055">
    <property type="protein sequence ID" value="PTB96349.1"/>
    <property type="molecule type" value="Genomic_DNA"/>
</dbReference>
<evidence type="ECO:0000256" key="5">
    <source>
        <dbReference type="ARBA" id="ARBA00022723"/>
    </source>
</evidence>
<keyword evidence="7 9" id="KW-0413">Isomerase</keyword>
<comment type="function">
    <text evidence="9">Catalyzes the isomerization of sedoheptulose 7-phosphate in D-glycero-D-manno-heptose 7-phosphate.</text>
</comment>
<keyword evidence="5 9" id="KW-0479">Metal-binding</keyword>
<protein>
    <recommendedName>
        <fullName evidence="9">Phosphoheptose isomerase</fullName>
        <ecNumber evidence="9">5.3.1.28</ecNumber>
    </recommendedName>
    <alternativeName>
        <fullName evidence="9">Sedoheptulose 7-phosphate isomerase</fullName>
    </alternativeName>
</protein>
<evidence type="ECO:0000256" key="8">
    <source>
        <dbReference type="ARBA" id="ARBA00023277"/>
    </source>
</evidence>
<feature type="binding site" evidence="9">
    <location>
        <begin position="92"/>
        <end position="93"/>
    </location>
    <ligand>
        <name>substrate</name>
    </ligand>
</feature>
<dbReference type="GO" id="GO:0008270">
    <property type="term" value="F:zinc ion binding"/>
    <property type="evidence" value="ECO:0007669"/>
    <property type="project" value="UniProtKB-UniRule"/>
</dbReference>
<comment type="pathway">
    <text evidence="9">Carbohydrate biosynthesis; D-glycero-D-manno-heptose 7-phosphate biosynthesis; D-glycero-alpha-D-manno-heptose 7-phosphate and D-glycero-beta-D-manno-heptose 7-phosphate from sedoheptulose 7-phosphate: step 1/1.</text>
</comment>
<evidence type="ECO:0000256" key="7">
    <source>
        <dbReference type="ARBA" id="ARBA00023235"/>
    </source>
</evidence>
<dbReference type="PANTHER" id="PTHR30390:SF7">
    <property type="entry name" value="PHOSPHOHEPTOSE ISOMERASE"/>
    <property type="match status" value="1"/>
</dbReference>
<gene>
    <name evidence="9 12" type="primary">gmhA</name>
    <name evidence="12" type="ORF">C9994_07740</name>
    <name evidence="11" type="ORF">GCM10011506_23210</name>
</gene>
<keyword evidence="8 9" id="KW-0119">Carbohydrate metabolism</keyword>
<feature type="binding site" evidence="9">
    <location>
        <position position="123"/>
    </location>
    <ligand>
        <name>substrate</name>
    </ligand>
</feature>
<dbReference type="RefSeq" id="WP_188463526.1">
    <property type="nucleotide sequence ID" value="NZ_BAABHU010000007.1"/>
</dbReference>
<evidence type="ECO:0000256" key="9">
    <source>
        <dbReference type="HAMAP-Rule" id="MF_00067"/>
    </source>
</evidence>
<feature type="binding site" evidence="9">
    <location>
        <begin position="51"/>
        <end position="53"/>
    </location>
    <ligand>
        <name>substrate</name>
    </ligand>
</feature>
<comment type="catalytic activity">
    <reaction evidence="1 9">
        <text>2 D-sedoheptulose 7-phosphate = D-glycero-alpha-D-manno-heptose 7-phosphate + D-glycero-beta-D-manno-heptose 7-phosphate</text>
        <dbReference type="Rhea" id="RHEA:27489"/>
        <dbReference type="ChEBI" id="CHEBI:57483"/>
        <dbReference type="ChEBI" id="CHEBI:60203"/>
        <dbReference type="ChEBI" id="CHEBI:60204"/>
        <dbReference type="EC" id="5.3.1.28"/>
    </reaction>
</comment>
<dbReference type="SUPFAM" id="SSF53697">
    <property type="entry name" value="SIS domain"/>
    <property type="match status" value="1"/>
</dbReference>
<dbReference type="EC" id="5.3.1.28" evidence="9"/>
<comment type="similarity">
    <text evidence="3 9">Belongs to the SIS family. GmhA subfamily.</text>
</comment>
<dbReference type="GO" id="GO:0005737">
    <property type="term" value="C:cytoplasm"/>
    <property type="evidence" value="ECO:0007669"/>
    <property type="project" value="UniProtKB-SubCell"/>
</dbReference>
<feature type="binding site" evidence="9">
    <location>
        <position position="64"/>
    </location>
    <ligand>
        <name>Zn(2+)</name>
        <dbReference type="ChEBI" id="CHEBI:29105"/>
    </ligand>
</feature>
<comment type="caution">
    <text evidence="12">The sequence shown here is derived from an EMBL/GenBank/DDBJ whole genome shotgun (WGS) entry which is preliminary data.</text>
</comment>
<dbReference type="CDD" id="cd05006">
    <property type="entry name" value="SIS_GmhA"/>
    <property type="match status" value="1"/>
</dbReference>
<keyword evidence="14" id="KW-1185">Reference proteome</keyword>
<evidence type="ECO:0000256" key="3">
    <source>
        <dbReference type="ARBA" id="ARBA00009894"/>
    </source>
</evidence>
<dbReference type="InterPro" id="IPR035461">
    <property type="entry name" value="GmhA/DiaA"/>
</dbReference>
<reference evidence="14" key="3">
    <citation type="journal article" date="2019" name="Int. J. Syst. Evol. Microbiol.">
        <title>The Global Catalogue of Microorganisms (GCM) 10K type strain sequencing project: providing services to taxonomists for standard genome sequencing and annotation.</title>
        <authorList>
            <consortium name="The Broad Institute Genomics Platform"/>
            <consortium name="The Broad Institute Genome Sequencing Center for Infectious Disease"/>
            <person name="Wu L."/>
            <person name="Ma J."/>
        </authorList>
    </citation>
    <scope>NUCLEOTIDE SEQUENCE [LARGE SCALE GENOMIC DNA]</scope>
    <source>
        <strain evidence="14">CGMCC 1.10832</strain>
    </source>
</reference>
<reference evidence="12 13" key="2">
    <citation type="submission" date="2018-03" db="EMBL/GenBank/DDBJ databases">
        <title>Cross-interface Injection: A General Nanoliter Liquid Handling Method Applied to Single Cells Genome Amplification Automated Nanoliter Liquid Handling Applied to Single Cell Multiple Displacement Amplification.</title>
        <authorList>
            <person name="Yun J."/>
            <person name="Xu P."/>
            <person name="Xu J."/>
            <person name="Dai X."/>
            <person name="Wang Y."/>
            <person name="Zheng X."/>
            <person name="Cao C."/>
            <person name="Yi Q."/>
            <person name="Zhu Y."/>
            <person name="Wang L."/>
            <person name="Dong Z."/>
            <person name="Huang Y."/>
            <person name="Huang L."/>
            <person name="Du W."/>
        </authorList>
    </citation>
    <scope>NUCLEOTIDE SEQUENCE [LARGE SCALE GENOMIC DNA]</scope>
    <source>
        <strain evidence="12 13">Z-D1-2</strain>
    </source>
</reference>
<evidence type="ECO:0000313" key="13">
    <source>
        <dbReference type="Proteomes" id="UP000240608"/>
    </source>
</evidence>
<dbReference type="Gene3D" id="3.40.50.10490">
    <property type="entry name" value="Glucose-6-phosphate isomerase like protein, domain 1"/>
    <property type="match status" value="1"/>
</dbReference>
<keyword evidence="6 9" id="KW-0862">Zinc</keyword>
<dbReference type="Pfam" id="PF13580">
    <property type="entry name" value="SIS_2"/>
    <property type="match status" value="1"/>
</dbReference>
<evidence type="ECO:0000313" key="11">
    <source>
        <dbReference type="EMBL" id="GGC37174.1"/>
    </source>
</evidence>
<dbReference type="PROSITE" id="PS51464">
    <property type="entry name" value="SIS"/>
    <property type="match status" value="1"/>
</dbReference>
<evidence type="ECO:0000313" key="14">
    <source>
        <dbReference type="Proteomes" id="UP000636010"/>
    </source>
</evidence>
<dbReference type="AlphaFoldDB" id="A0A2T4DRA4"/>
<evidence type="ECO:0000256" key="4">
    <source>
        <dbReference type="ARBA" id="ARBA00022490"/>
    </source>
</evidence>
<dbReference type="UniPathway" id="UPA00041">
    <property type="reaction ID" value="UER00436"/>
</dbReference>
<dbReference type="EMBL" id="BMEC01000007">
    <property type="protein sequence ID" value="GGC37174.1"/>
    <property type="molecule type" value="Genomic_DNA"/>
</dbReference>
<feature type="domain" description="SIS" evidence="10">
    <location>
        <begin position="36"/>
        <end position="193"/>
    </location>
</feature>
<name>A0A2T4DRA4_9BACT</name>
<keyword evidence="4 9" id="KW-0963">Cytoplasm</keyword>
<reference evidence="11" key="4">
    <citation type="submission" date="2024-05" db="EMBL/GenBank/DDBJ databases">
        <authorList>
            <person name="Sun Q."/>
            <person name="Zhou Y."/>
        </authorList>
    </citation>
    <scope>NUCLEOTIDE SEQUENCE</scope>
    <source>
        <strain evidence="11">CGMCC 1.10832</strain>
    </source>
</reference>
<dbReference type="Proteomes" id="UP000240608">
    <property type="component" value="Unassembled WGS sequence"/>
</dbReference>
<feature type="binding site" evidence="9">
    <location>
        <position position="60"/>
    </location>
    <ligand>
        <name>Zn(2+)</name>
        <dbReference type="ChEBI" id="CHEBI:29105"/>
    </ligand>
</feature>
<evidence type="ECO:0000256" key="6">
    <source>
        <dbReference type="ARBA" id="ARBA00022833"/>
    </source>
</evidence>
<dbReference type="GO" id="GO:0005975">
    <property type="term" value="P:carbohydrate metabolic process"/>
    <property type="evidence" value="ECO:0007669"/>
    <property type="project" value="UniProtKB-UniRule"/>
</dbReference>
<dbReference type="GO" id="GO:0097367">
    <property type="term" value="F:carbohydrate derivative binding"/>
    <property type="evidence" value="ECO:0007669"/>
    <property type="project" value="InterPro"/>
</dbReference>
<evidence type="ECO:0000313" key="12">
    <source>
        <dbReference type="EMBL" id="PTB96349.1"/>
    </source>
</evidence>
<evidence type="ECO:0000256" key="1">
    <source>
        <dbReference type="ARBA" id="ARBA00000348"/>
    </source>
</evidence>
<reference evidence="11" key="1">
    <citation type="journal article" date="2014" name="Int. J. Syst. Evol. Microbiol.">
        <title>Complete genome of a new Firmicutes species belonging to the dominant human colonic microbiota ('Ruminococcus bicirculans') reveals two chromosomes and a selective capacity to utilize plant glucans.</title>
        <authorList>
            <consortium name="NISC Comparative Sequencing Program"/>
            <person name="Wegmann U."/>
            <person name="Louis P."/>
            <person name="Goesmann A."/>
            <person name="Henrissat B."/>
            <person name="Duncan S.H."/>
            <person name="Flint H.J."/>
        </authorList>
    </citation>
    <scope>NUCLEOTIDE SEQUENCE</scope>
    <source>
        <strain evidence="11">CGMCC 1.10832</strain>
    </source>
</reference>
<dbReference type="NCBIfam" id="TIGR00441">
    <property type="entry name" value="gmhA"/>
    <property type="match status" value="1"/>
</dbReference>
<dbReference type="InterPro" id="IPR001347">
    <property type="entry name" value="SIS_dom"/>
</dbReference>
<proteinExistence type="inferred from homology"/>
<dbReference type="InterPro" id="IPR004515">
    <property type="entry name" value="Phosphoheptose_Isoase"/>
</dbReference>
<dbReference type="HAMAP" id="MF_00067">
    <property type="entry name" value="GmhA"/>
    <property type="match status" value="1"/>
</dbReference>
<dbReference type="GO" id="GO:0008968">
    <property type="term" value="F:D-sedoheptulose 7-phosphate isomerase activity"/>
    <property type="evidence" value="ECO:0007669"/>
    <property type="project" value="UniProtKB-UniRule"/>
</dbReference>
<dbReference type="Proteomes" id="UP000636010">
    <property type="component" value="Unassembled WGS sequence"/>
</dbReference>
<dbReference type="GO" id="GO:2001061">
    <property type="term" value="P:D-glycero-D-manno-heptose 7-phosphate biosynthetic process"/>
    <property type="evidence" value="ECO:0007669"/>
    <property type="project" value="UniProtKB-UniPathway"/>
</dbReference>
<accession>A0A2T4DRA4</accession>
<feature type="binding site" evidence="9">
    <location>
        <position position="179"/>
    </location>
    <ligand>
        <name>Zn(2+)</name>
        <dbReference type="ChEBI" id="CHEBI:29105"/>
    </ligand>
</feature>